<comment type="caution">
    <text evidence="1">The sequence shown here is derived from an EMBL/GenBank/DDBJ whole genome shotgun (WGS) entry which is preliminary data.</text>
</comment>
<evidence type="ECO:0000313" key="1">
    <source>
        <dbReference type="EMBL" id="PXF46295.1"/>
    </source>
</evidence>
<reference evidence="1 2" key="1">
    <citation type="journal article" date="2018" name="Mol. Biol. Evol.">
        <title>Analysis of the draft genome of the red seaweed Gracilariopsis chorda provides insights into genome size evolution in Rhodophyta.</title>
        <authorList>
            <person name="Lee J."/>
            <person name="Yang E.C."/>
            <person name="Graf L."/>
            <person name="Yang J.H."/>
            <person name="Qiu H."/>
            <person name="Zel Zion U."/>
            <person name="Chan C.X."/>
            <person name="Stephens T.G."/>
            <person name="Weber A.P.M."/>
            <person name="Boo G.H."/>
            <person name="Boo S.M."/>
            <person name="Kim K.M."/>
            <person name="Shin Y."/>
            <person name="Jung M."/>
            <person name="Lee S.J."/>
            <person name="Yim H.S."/>
            <person name="Lee J.H."/>
            <person name="Bhattacharya D."/>
            <person name="Yoon H.S."/>
        </authorList>
    </citation>
    <scope>NUCLEOTIDE SEQUENCE [LARGE SCALE GENOMIC DNA]</scope>
    <source>
        <strain evidence="1 2">SKKU-2015</strain>
        <tissue evidence="1">Whole body</tissue>
    </source>
</reference>
<accession>A0A2V3IW32</accession>
<name>A0A2V3IW32_9FLOR</name>
<dbReference type="AlphaFoldDB" id="A0A2V3IW32"/>
<organism evidence="1 2">
    <name type="scientific">Gracilariopsis chorda</name>
    <dbReference type="NCBI Taxonomy" id="448386"/>
    <lineage>
        <taxon>Eukaryota</taxon>
        <taxon>Rhodophyta</taxon>
        <taxon>Florideophyceae</taxon>
        <taxon>Rhodymeniophycidae</taxon>
        <taxon>Gracilariales</taxon>
        <taxon>Gracilariaceae</taxon>
        <taxon>Gracilariopsis</taxon>
    </lineage>
</organism>
<gene>
    <name evidence="1" type="ORF">BWQ96_03951</name>
</gene>
<proteinExistence type="predicted"/>
<dbReference type="EMBL" id="NBIV01000041">
    <property type="protein sequence ID" value="PXF46295.1"/>
    <property type="molecule type" value="Genomic_DNA"/>
</dbReference>
<protein>
    <submittedName>
        <fullName evidence="1">Uncharacterized protein</fullName>
    </submittedName>
</protein>
<evidence type="ECO:0000313" key="2">
    <source>
        <dbReference type="Proteomes" id="UP000247409"/>
    </source>
</evidence>
<sequence>MKDKNARPLGVIAAKKQKLIKRREPCIVEKSASDKSISILRIEKVLLSAQEVKKNISERKLELEERTFEWELSKELLGPGSDASESDRRQMRQLMASASFCS</sequence>
<keyword evidence="2" id="KW-1185">Reference proteome</keyword>
<dbReference type="Proteomes" id="UP000247409">
    <property type="component" value="Unassembled WGS sequence"/>
</dbReference>